<dbReference type="PANTHER" id="PTHR43178">
    <property type="entry name" value="DIHYDROLIPOAMIDE ACETYLTRANSFERASE COMPONENT OF PYRUVATE DEHYDROGENASE COMPLEX"/>
    <property type="match status" value="1"/>
</dbReference>
<evidence type="ECO:0000256" key="1">
    <source>
        <dbReference type="ARBA" id="ARBA00001938"/>
    </source>
</evidence>
<dbReference type="GO" id="GO:0016746">
    <property type="term" value="F:acyltransferase activity"/>
    <property type="evidence" value="ECO:0007669"/>
    <property type="project" value="UniProtKB-KW"/>
</dbReference>
<name>A0ABW5RYR2_9BACI</name>
<evidence type="ECO:0000256" key="2">
    <source>
        <dbReference type="ARBA" id="ARBA00007317"/>
    </source>
</evidence>
<dbReference type="EC" id="2.3.1.-" evidence="6"/>
<dbReference type="Pfam" id="PF00364">
    <property type="entry name" value="Biotin_lipoyl"/>
    <property type="match status" value="1"/>
</dbReference>
<dbReference type="Pfam" id="PF02817">
    <property type="entry name" value="E3_binding"/>
    <property type="match status" value="1"/>
</dbReference>
<reference evidence="11" key="1">
    <citation type="journal article" date="2019" name="Int. J. Syst. Evol. Microbiol.">
        <title>The Global Catalogue of Microorganisms (GCM) 10K type strain sequencing project: providing services to taxonomists for standard genome sequencing and annotation.</title>
        <authorList>
            <consortium name="The Broad Institute Genomics Platform"/>
            <consortium name="The Broad Institute Genome Sequencing Center for Infectious Disease"/>
            <person name="Wu L."/>
            <person name="Ma J."/>
        </authorList>
    </citation>
    <scope>NUCLEOTIDE SEQUENCE [LARGE SCALE GENOMIC DNA]</scope>
    <source>
        <strain evidence="11">KCTC 3913</strain>
    </source>
</reference>
<dbReference type="InterPro" id="IPR011053">
    <property type="entry name" value="Single_hybrid_motif"/>
</dbReference>
<comment type="cofactor">
    <cofactor evidence="1 6">
        <name>(R)-lipoate</name>
        <dbReference type="ChEBI" id="CHEBI:83088"/>
    </cofactor>
</comment>
<keyword evidence="11" id="KW-1185">Reference proteome</keyword>
<feature type="domain" description="Peripheral subunit-binding (PSBD)" evidence="9">
    <location>
        <begin position="122"/>
        <end position="159"/>
    </location>
</feature>
<evidence type="ECO:0000259" key="8">
    <source>
        <dbReference type="PROSITE" id="PS50968"/>
    </source>
</evidence>
<evidence type="ECO:0000256" key="4">
    <source>
        <dbReference type="ARBA" id="ARBA00022823"/>
    </source>
</evidence>
<dbReference type="InterPro" id="IPR036625">
    <property type="entry name" value="E3-bd_dom_sf"/>
</dbReference>
<dbReference type="SUPFAM" id="SSF51230">
    <property type="entry name" value="Single hybrid motif"/>
    <property type="match status" value="1"/>
</dbReference>
<dbReference type="PANTHER" id="PTHR43178:SF5">
    <property type="entry name" value="LIPOAMIDE ACYLTRANSFERASE COMPONENT OF BRANCHED-CHAIN ALPHA-KETO ACID DEHYDROGENASE COMPLEX, MITOCHONDRIAL"/>
    <property type="match status" value="1"/>
</dbReference>
<dbReference type="PROSITE" id="PS50968">
    <property type="entry name" value="BIOTINYL_LIPOYL"/>
    <property type="match status" value="1"/>
</dbReference>
<evidence type="ECO:0000256" key="6">
    <source>
        <dbReference type="RuleBase" id="RU003423"/>
    </source>
</evidence>
<accession>A0ABW5RYR2</accession>
<dbReference type="PROSITE" id="PS00189">
    <property type="entry name" value="LIPOYL"/>
    <property type="match status" value="1"/>
</dbReference>
<dbReference type="Gene3D" id="4.10.320.10">
    <property type="entry name" value="E3-binding domain"/>
    <property type="match status" value="1"/>
</dbReference>
<dbReference type="InterPro" id="IPR050743">
    <property type="entry name" value="2-oxoacid_DH_E2_comp"/>
</dbReference>
<dbReference type="Pfam" id="PF00198">
    <property type="entry name" value="2-oxoacid_dh"/>
    <property type="match status" value="1"/>
</dbReference>
<proteinExistence type="inferred from homology"/>
<dbReference type="EMBL" id="JBHUMF010000031">
    <property type="protein sequence ID" value="MFD2682657.1"/>
    <property type="molecule type" value="Genomic_DNA"/>
</dbReference>
<comment type="caution">
    <text evidence="10">The sequence shown here is derived from an EMBL/GenBank/DDBJ whole genome shotgun (WGS) entry which is preliminary data.</text>
</comment>
<evidence type="ECO:0000313" key="10">
    <source>
        <dbReference type="EMBL" id="MFD2682657.1"/>
    </source>
</evidence>
<evidence type="ECO:0000256" key="3">
    <source>
        <dbReference type="ARBA" id="ARBA00022679"/>
    </source>
</evidence>
<evidence type="ECO:0000259" key="9">
    <source>
        <dbReference type="PROSITE" id="PS51826"/>
    </source>
</evidence>
<dbReference type="SUPFAM" id="SSF47005">
    <property type="entry name" value="Peripheral subunit-binding domain of 2-oxo acid dehydrogenase complex"/>
    <property type="match status" value="1"/>
</dbReference>
<keyword evidence="3 6" id="KW-0808">Transferase</keyword>
<comment type="similarity">
    <text evidence="2 6">Belongs to the 2-oxoacid dehydrogenase family.</text>
</comment>
<dbReference type="Gene3D" id="3.30.559.10">
    <property type="entry name" value="Chloramphenicol acetyltransferase-like domain"/>
    <property type="match status" value="1"/>
</dbReference>
<evidence type="ECO:0000256" key="7">
    <source>
        <dbReference type="SAM" id="MobiDB-lite"/>
    </source>
</evidence>
<protein>
    <recommendedName>
        <fullName evidence="6">Dihydrolipoamide acetyltransferase component of pyruvate dehydrogenase complex</fullName>
        <ecNumber evidence="6">2.3.1.-</ecNumber>
    </recommendedName>
</protein>
<dbReference type="Proteomes" id="UP001597506">
    <property type="component" value="Unassembled WGS sequence"/>
</dbReference>
<sequence>MNEVKMPRLGVTMQNGTVSEWLVEEGESVEKGDYLFELETEKSTLEIESQASGVLKKVIIPAGEEVPINTVIAIIADEGEEVDLSSYTNDTPASVETAAATEQLETPKEEKPQPQKQKRTGGILPRARKLAKELGVNIDNIVGTGKNGIVTEEDIRNASNPTSDIPVKERITLNNVKSAMADNMLDSWRNIPQFTQMVSVNMENVLNVKKEIENVSLNDIIVKAVGSAVKSTPIVNSKLEDKEIVIYDEVNVSVAVNSKHGLVVPVIKNVESKSVSEISTEVKNLAQKAEDNQLTLEDYANGTITVSNLGSLGIETGTPIINAPQSTLVFAGAIRKTPVVNENNEIVVAPVMTLSICYDHRFIDGVAGAQFTNEVKNTLENITIDDLL</sequence>
<dbReference type="CDD" id="cd06849">
    <property type="entry name" value="lipoyl_domain"/>
    <property type="match status" value="1"/>
</dbReference>
<feature type="domain" description="Lipoyl-binding" evidence="8">
    <location>
        <begin position="1"/>
        <end position="76"/>
    </location>
</feature>
<dbReference type="InterPro" id="IPR004167">
    <property type="entry name" value="PSBD"/>
</dbReference>
<keyword evidence="4 6" id="KW-0450">Lipoyl</keyword>
<dbReference type="InterPro" id="IPR003016">
    <property type="entry name" value="2-oxoA_DH_lipoyl-BS"/>
</dbReference>
<organism evidence="10 11">
    <name type="scientific">Bacillus seohaeanensis</name>
    <dbReference type="NCBI Taxonomy" id="284580"/>
    <lineage>
        <taxon>Bacteria</taxon>
        <taxon>Bacillati</taxon>
        <taxon>Bacillota</taxon>
        <taxon>Bacilli</taxon>
        <taxon>Bacillales</taxon>
        <taxon>Bacillaceae</taxon>
        <taxon>Bacillus</taxon>
    </lineage>
</organism>
<dbReference type="InterPro" id="IPR001078">
    <property type="entry name" value="2-oxoacid_DH_actylTfrase"/>
</dbReference>
<dbReference type="InterPro" id="IPR023213">
    <property type="entry name" value="CAT-like_dom_sf"/>
</dbReference>
<keyword evidence="5 6" id="KW-0012">Acyltransferase</keyword>
<dbReference type="SUPFAM" id="SSF52777">
    <property type="entry name" value="CoA-dependent acyltransferases"/>
    <property type="match status" value="1"/>
</dbReference>
<evidence type="ECO:0000256" key="5">
    <source>
        <dbReference type="ARBA" id="ARBA00023315"/>
    </source>
</evidence>
<dbReference type="PROSITE" id="PS51826">
    <property type="entry name" value="PSBD"/>
    <property type="match status" value="1"/>
</dbReference>
<dbReference type="InterPro" id="IPR000089">
    <property type="entry name" value="Biotin_lipoyl"/>
</dbReference>
<evidence type="ECO:0000313" key="11">
    <source>
        <dbReference type="Proteomes" id="UP001597506"/>
    </source>
</evidence>
<gene>
    <name evidence="10" type="ORF">ACFSUL_18115</name>
</gene>
<feature type="region of interest" description="Disordered" evidence="7">
    <location>
        <begin position="98"/>
        <end position="122"/>
    </location>
</feature>
<dbReference type="Gene3D" id="2.40.50.100">
    <property type="match status" value="1"/>
</dbReference>
<dbReference type="RefSeq" id="WP_377937299.1">
    <property type="nucleotide sequence ID" value="NZ_JBHUMF010000031.1"/>
</dbReference>